<keyword evidence="2" id="KW-0378">Hydrolase</keyword>
<evidence type="ECO:0000313" key="2">
    <source>
        <dbReference type="EMBL" id="PWN54716.1"/>
    </source>
</evidence>
<dbReference type="PANTHER" id="PTHR43433">
    <property type="entry name" value="HYDROLASE, ALPHA/BETA FOLD FAMILY PROTEIN"/>
    <property type="match status" value="1"/>
</dbReference>
<dbReference type="SUPFAM" id="SSF53474">
    <property type="entry name" value="alpha/beta-Hydrolases"/>
    <property type="match status" value="1"/>
</dbReference>
<proteinExistence type="predicted"/>
<gene>
    <name evidence="2" type="ORF">DEH80_15965</name>
</gene>
<dbReference type="OrthoDB" id="9780765at2"/>
<dbReference type="Pfam" id="PF00561">
    <property type="entry name" value="Abhydrolase_1"/>
    <property type="match status" value="1"/>
</dbReference>
<dbReference type="RefSeq" id="WP_109721524.1">
    <property type="nucleotide sequence ID" value="NZ_QEQK01000019.1"/>
</dbReference>
<dbReference type="InterPro" id="IPR000073">
    <property type="entry name" value="AB_hydrolase_1"/>
</dbReference>
<dbReference type="PRINTS" id="PR00111">
    <property type="entry name" value="ABHYDROLASE"/>
</dbReference>
<dbReference type="InterPro" id="IPR050471">
    <property type="entry name" value="AB_hydrolase"/>
</dbReference>
<dbReference type="EMBL" id="QEQK01000019">
    <property type="protein sequence ID" value="PWN54716.1"/>
    <property type="molecule type" value="Genomic_DNA"/>
</dbReference>
<reference evidence="2 3" key="1">
    <citation type="submission" date="2018-05" db="EMBL/GenBank/DDBJ databases">
        <title>Abyssibacter profundi OUC007T gen. nov., sp. nov, a marine bacterium isolated from seawater of the Mariana Trench.</title>
        <authorList>
            <person name="Zhou S."/>
        </authorList>
    </citation>
    <scope>NUCLEOTIDE SEQUENCE [LARGE SCALE GENOMIC DNA]</scope>
    <source>
        <strain evidence="2 3">OUC007</strain>
    </source>
</reference>
<accession>A0A383XQ12</accession>
<dbReference type="GO" id="GO:0016787">
    <property type="term" value="F:hydrolase activity"/>
    <property type="evidence" value="ECO:0007669"/>
    <property type="project" value="UniProtKB-KW"/>
</dbReference>
<dbReference type="Proteomes" id="UP000251800">
    <property type="component" value="Unassembled WGS sequence"/>
</dbReference>
<sequence length="303" mass="33173">MASLETNGTRIAYQQFGEGPDLIMVHGLAANRAFWFTGLAPMLRDRFRLTLYDLRGHGYSATPPSGYSAGQQADDLLALMDHLGIDQAPIVAHSFGGAVALEFAVRYPHRVSKLALLDAKINCLQPTLRLADCAHLTPFEQELIGDVTEIDWAAEQQIGIRFLETVAERRVAGIHSRVTNDFVPFADRRGNGRDARHWLRLLRETTAREEFVSTDGAAPEAIAGLSMPVLLMYGEHSRVRPSGERLHELLPAARYVTVPNAGHFFPARAPRVVLNALAPLLGVAVEPPTRHRAAPPRPAAACA</sequence>
<organism evidence="2 3">
    <name type="scientific">Abyssibacter profundi</name>
    <dbReference type="NCBI Taxonomy" id="2182787"/>
    <lineage>
        <taxon>Bacteria</taxon>
        <taxon>Pseudomonadati</taxon>
        <taxon>Pseudomonadota</taxon>
        <taxon>Gammaproteobacteria</taxon>
        <taxon>Chromatiales</taxon>
        <taxon>Oceanococcaceae</taxon>
        <taxon>Abyssibacter</taxon>
    </lineage>
</organism>
<name>A0A383XQ12_9GAMM</name>
<dbReference type="AlphaFoldDB" id="A0A383XQ12"/>
<dbReference type="Gene3D" id="3.40.50.1820">
    <property type="entry name" value="alpha/beta hydrolase"/>
    <property type="match status" value="1"/>
</dbReference>
<evidence type="ECO:0000259" key="1">
    <source>
        <dbReference type="Pfam" id="PF00561"/>
    </source>
</evidence>
<dbReference type="InterPro" id="IPR029058">
    <property type="entry name" value="AB_hydrolase_fold"/>
</dbReference>
<protein>
    <submittedName>
        <fullName evidence="2">Alpha/beta hydrolase</fullName>
    </submittedName>
</protein>
<keyword evidence="3" id="KW-1185">Reference proteome</keyword>
<dbReference type="PANTHER" id="PTHR43433:SF5">
    <property type="entry name" value="AB HYDROLASE-1 DOMAIN-CONTAINING PROTEIN"/>
    <property type="match status" value="1"/>
</dbReference>
<evidence type="ECO:0000313" key="3">
    <source>
        <dbReference type="Proteomes" id="UP000251800"/>
    </source>
</evidence>
<feature type="domain" description="AB hydrolase-1" evidence="1">
    <location>
        <begin position="22"/>
        <end position="121"/>
    </location>
</feature>
<comment type="caution">
    <text evidence="2">The sequence shown here is derived from an EMBL/GenBank/DDBJ whole genome shotgun (WGS) entry which is preliminary data.</text>
</comment>